<feature type="region of interest" description="Disordered" evidence="1">
    <location>
        <begin position="39"/>
        <end position="192"/>
    </location>
</feature>
<protein>
    <submittedName>
        <fullName evidence="2">Uncharacterized protein</fullName>
    </submittedName>
</protein>
<feature type="compositionally biased region" description="Polar residues" evidence="1">
    <location>
        <begin position="178"/>
        <end position="189"/>
    </location>
</feature>
<name>A0A6A4IA67_9AGAR</name>
<dbReference type="Proteomes" id="UP000799118">
    <property type="component" value="Unassembled WGS sequence"/>
</dbReference>
<organism evidence="2 3">
    <name type="scientific">Gymnopus androsaceus JB14</name>
    <dbReference type="NCBI Taxonomy" id="1447944"/>
    <lineage>
        <taxon>Eukaryota</taxon>
        <taxon>Fungi</taxon>
        <taxon>Dikarya</taxon>
        <taxon>Basidiomycota</taxon>
        <taxon>Agaricomycotina</taxon>
        <taxon>Agaricomycetes</taxon>
        <taxon>Agaricomycetidae</taxon>
        <taxon>Agaricales</taxon>
        <taxon>Marasmiineae</taxon>
        <taxon>Omphalotaceae</taxon>
        <taxon>Gymnopus</taxon>
    </lineage>
</organism>
<sequence length="479" mass="52811">MSRRPRHDRDSVIRASILDVFVTLGAFDRNNPITQWMFEDDENMTSEGDDKTIGGSLGQVEEEEPEEERDGDRGRSLVSSRSEPEMKDESSTTTTTFKQRFGMFRSKSKSRKREREREQRIDTMTSDSGDSGRLGLTSSSSARSKSKTRRLFSSKSKIVDSTAASDSTSARSFSQSDVSEPTNPSQTEVTAKKSIRRVFGRKRRNGDVSVEEEVGVGSESHADQIQDWEHVAPLTPAALMAASSSWGQSRQADEAGAGAVQEGTLPLPRTFSFAVPRTALDRHISSAKRRITRQRPPTLHIADEGGLEVAAIGISTSLPPSPFILVAPENDDYIDNPTTPYVFCTPTIDQTETANRPVYPVSVSKTIRRSMIMDNLDIGESGQNGHVGLRRSISLQDTSRTSFLREADTDIGAYSPTPDGGRGRQVPFPTRPVLPLPLSISLLGDARHVRLSLDARASVIRQRYRRVNRNSISEGVNPI</sequence>
<feature type="compositionally biased region" description="Low complexity" evidence="1">
    <location>
        <begin position="125"/>
        <end position="143"/>
    </location>
</feature>
<evidence type="ECO:0000313" key="2">
    <source>
        <dbReference type="EMBL" id="KAE9406910.1"/>
    </source>
</evidence>
<reference evidence="2" key="1">
    <citation type="journal article" date="2019" name="Environ. Microbiol.">
        <title>Fungal ecological strategies reflected in gene transcription - a case study of two litter decomposers.</title>
        <authorList>
            <person name="Barbi F."/>
            <person name="Kohler A."/>
            <person name="Barry K."/>
            <person name="Baskaran P."/>
            <person name="Daum C."/>
            <person name="Fauchery L."/>
            <person name="Ihrmark K."/>
            <person name="Kuo A."/>
            <person name="LaButti K."/>
            <person name="Lipzen A."/>
            <person name="Morin E."/>
            <person name="Grigoriev I.V."/>
            <person name="Henrissat B."/>
            <person name="Lindahl B."/>
            <person name="Martin F."/>
        </authorList>
    </citation>
    <scope>NUCLEOTIDE SEQUENCE</scope>
    <source>
        <strain evidence="2">JB14</strain>
    </source>
</reference>
<feature type="compositionally biased region" description="Acidic residues" evidence="1">
    <location>
        <begin position="60"/>
        <end position="69"/>
    </location>
</feature>
<accession>A0A6A4IA67</accession>
<dbReference type="EMBL" id="ML769399">
    <property type="protein sequence ID" value="KAE9406910.1"/>
    <property type="molecule type" value="Genomic_DNA"/>
</dbReference>
<keyword evidence="3" id="KW-1185">Reference proteome</keyword>
<evidence type="ECO:0000256" key="1">
    <source>
        <dbReference type="SAM" id="MobiDB-lite"/>
    </source>
</evidence>
<dbReference type="OrthoDB" id="3051288at2759"/>
<evidence type="ECO:0000313" key="3">
    <source>
        <dbReference type="Proteomes" id="UP000799118"/>
    </source>
</evidence>
<gene>
    <name evidence="2" type="ORF">BT96DRAFT_987170</name>
</gene>
<dbReference type="AlphaFoldDB" id="A0A6A4IA67"/>
<proteinExistence type="predicted"/>
<feature type="compositionally biased region" description="Low complexity" evidence="1">
    <location>
        <begin position="160"/>
        <end position="177"/>
    </location>
</feature>